<dbReference type="InterPro" id="IPR036047">
    <property type="entry name" value="F-box-like_dom_sf"/>
</dbReference>
<feature type="domain" description="F-box" evidence="1">
    <location>
        <begin position="21"/>
        <end position="61"/>
    </location>
</feature>
<reference evidence="2" key="1">
    <citation type="submission" date="2024-03" db="EMBL/GenBank/DDBJ databases">
        <title>WGS assembly of Saponaria officinalis var. Norfolk2.</title>
        <authorList>
            <person name="Jenkins J."/>
            <person name="Shu S."/>
            <person name="Grimwood J."/>
            <person name="Barry K."/>
            <person name="Goodstein D."/>
            <person name="Schmutz J."/>
            <person name="Leebens-Mack J."/>
            <person name="Osbourn A."/>
        </authorList>
    </citation>
    <scope>NUCLEOTIDE SEQUENCE [LARGE SCALE GENOMIC DNA]</scope>
    <source>
        <strain evidence="2">JIC</strain>
    </source>
</reference>
<dbReference type="PANTHER" id="PTHR35546">
    <property type="entry name" value="F-BOX PROTEIN INTERACTION DOMAIN PROTEIN-RELATED"/>
    <property type="match status" value="1"/>
</dbReference>
<dbReference type="PANTHER" id="PTHR35546:SF130">
    <property type="entry name" value="EXPRESSED PROTEIN"/>
    <property type="match status" value="1"/>
</dbReference>
<dbReference type="InterPro" id="IPR055290">
    <property type="entry name" value="At3g26010-like"/>
</dbReference>
<dbReference type="AlphaFoldDB" id="A0AAW1KSX4"/>
<organism evidence="2 3">
    <name type="scientific">Saponaria officinalis</name>
    <name type="common">Common soapwort</name>
    <name type="synonym">Lychnis saponaria</name>
    <dbReference type="NCBI Taxonomy" id="3572"/>
    <lineage>
        <taxon>Eukaryota</taxon>
        <taxon>Viridiplantae</taxon>
        <taxon>Streptophyta</taxon>
        <taxon>Embryophyta</taxon>
        <taxon>Tracheophyta</taxon>
        <taxon>Spermatophyta</taxon>
        <taxon>Magnoliopsida</taxon>
        <taxon>eudicotyledons</taxon>
        <taxon>Gunneridae</taxon>
        <taxon>Pentapetalae</taxon>
        <taxon>Caryophyllales</taxon>
        <taxon>Caryophyllaceae</taxon>
        <taxon>Caryophylleae</taxon>
        <taxon>Saponaria</taxon>
    </lineage>
</organism>
<dbReference type="InterPro" id="IPR001810">
    <property type="entry name" value="F-box_dom"/>
</dbReference>
<sequence length="438" mass="50182">MNYGVCIKKCYSSTTTSIDRLTDDLLLDILCKLPCYRTAVRCKTVSKRWRSLISSRLFVSHAFTMHRDIEDNKPQSCALLLNMTMWDGNSVTSMVVPPRYQRILSLQFLPYPTKIVATFKDLALCFGVDPWSGLGMYYVCNPITKQWMALPPYERDRESIIRPSLRDQLPLIRLNLLCQKGNDFRVVIVHSLCGSTPIDVLLFVTVNLSIYLSQTGKWKNVNVKIGRHHTDYNRFIFGSRDLTGVVCKETVCLRVVSSYFGAFNPFDVTDTFSGTLTAIPLPLTPRGQGLLFESNGKLIALEEDLRVSFDWEGCLANFLSWKLELNIDDKQPGSLRWEPLWVIHDKVELHGTVLTPTGYGYPYYRVIGLHPEKEHLIYSITPTDDYTQLVTFNTKLKTLEFSTRLLPHKFSGLNRLYMPNWPTPIRQSIAISKKKNNS</sequence>
<dbReference type="Pfam" id="PF00646">
    <property type="entry name" value="F-box"/>
    <property type="match status" value="1"/>
</dbReference>
<accession>A0AAW1KSX4</accession>
<evidence type="ECO:0000313" key="2">
    <source>
        <dbReference type="EMBL" id="KAK9725357.1"/>
    </source>
</evidence>
<dbReference type="SMART" id="SM00256">
    <property type="entry name" value="FBOX"/>
    <property type="match status" value="1"/>
</dbReference>
<protein>
    <recommendedName>
        <fullName evidence="1">F-box domain-containing protein</fullName>
    </recommendedName>
</protein>
<dbReference type="Gene3D" id="1.20.1280.50">
    <property type="match status" value="1"/>
</dbReference>
<keyword evidence="3" id="KW-1185">Reference proteome</keyword>
<evidence type="ECO:0000259" key="1">
    <source>
        <dbReference type="SMART" id="SM00256"/>
    </source>
</evidence>
<comment type="caution">
    <text evidence="2">The sequence shown here is derived from an EMBL/GenBank/DDBJ whole genome shotgun (WGS) entry which is preliminary data.</text>
</comment>
<dbReference type="EMBL" id="JBDFQZ010000005">
    <property type="protein sequence ID" value="KAK9725357.1"/>
    <property type="molecule type" value="Genomic_DNA"/>
</dbReference>
<dbReference type="SUPFAM" id="SSF81383">
    <property type="entry name" value="F-box domain"/>
    <property type="match status" value="1"/>
</dbReference>
<evidence type="ECO:0000313" key="3">
    <source>
        <dbReference type="Proteomes" id="UP001443914"/>
    </source>
</evidence>
<proteinExistence type="predicted"/>
<dbReference type="Proteomes" id="UP001443914">
    <property type="component" value="Unassembled WGS sequence"/>
</dbReference>
<name>A0AAW1KSX4_SAPOF</name>
<gene>
    <name evidence="2" type="ORF">RND81_05G138500</name>
</gene>